<dbReference type="InterPro" id="IPR036291">
    <property type="entry name" value="NAD(P)-bd_dom_sf"/>
</dbReference>
<dbReference type="SUPFAM" id="SSF51735">
    <property type="entry name" value="NAD(P)-binding Rossmann-fold domains"/>
    <property type="match status" value="1"/>
</dbReference>
<dbReference type="Pfam" id="PF00107">
    <property type="entry name" value="ADH_zinc_N"/>
    <property type="match status" value="1"/>
</dbReference>
<dbReference type="Gene3D" id="3.90.180.10">
    <property type="entry name" value="Medium-chain alcohol dehydrogenases, catalytic domain"/>
    <property type="match status" value="1"/>
</dbReference>
<feature type="domain" description="Enoyl reductase (ER)" evidence="2">
    <location>
        <begin position="22"/>
        <end position="336"/>
    </location>
</feature>
<gene>
    <name evidence="3" type="ORF">METZ01_LOCUS65463</name>
</gene>
<dbReference type="PANTHER" id="PTHR43205:SF42">
    <property type="entry name" value="ALCOHOL DEHYDROGENASE, ZINC-CONTAINING (AFU_ORTHOLOGUE AFUA_7G04530)"/>
    <property type="match status" value="1"/>
</dbReference>
<dbReference type="EMBL" id="UINC01004208">
    <property type="protein sequence ID" value="SVA12609.1"/>
    <property type="molecule type" value="Genomic_DNA"/>
</dbReference>
<name>A0A381TA45_9ZZZZ</name>
<dbReference type="InterPro" id="IPR020843">
    <property type="entry name" value="ER"/>
</dbReference>
<dbReference type="Pfam" id="PF16884">
    <property type="entry name" value="ADH_N_2"/>
    <property type="match status" value="1"/>
</dbReference>
<evidence type="ECO:0000256" key="1">
    <source>
        <dbReference type="ARBA" id="ARBA00023002"/>
    </source>
</evidence>
<sequence>MSGKNFKNRQWVLSKRPEGMVGEHNFKWQEVEVESPSEGEMLVKNLYLSFDPAQRGWMEDRKSYVPPVQIGEVMRAGSVAQVIESRHPEFKEGEIVQGTFGWQDYAVTDGSGMMSATKVPSDIPITSPLSVFGITGLTAYFGLLDVGKPKEGDTVVVSGAAGATGSVAGQIAKIKGCKVIGTAGGEEKCNWLINEANFDFAIDYKKDNISKALRESCPKGINLVFDNVGGEFLDKSLAKIAQNARIVLCGAISRYNEKILPPGPSNYMALIFMRARMEGFILLDYASKFSEAISELRGWVDEGKITYKEDIQEGLENAPTTLLRLYTGQNVGKQLLKLSDPE</sequence>
<dbReference type="CDD" id="cd05288">
    <property type="entry name" value="PGDH"/>
    <property type="match status" value="1"/>
</dbReference>
<organism evidence="3">
    <name type="scientific">marine metagenome</name>
    <dbReference type="NCBI Taxonomy" id="408172"/>
    <lineage>
        <taxon>unclassified sequences</taxon>
        <taxon>metagenomes</taxon>
        <taxon>ecological metagenomes</taxon>
    </lineage>
</organism>
<dbReference type="InterPro" id="IPR013149">
    <property type="entry name" value="ADH-like_C"/>
</dbReference>
<accession>A0A381TA45</accession>
<protein>
    <recommendedName>
        <fullName evidence="2">Enoyl reductase (ER) domain-containing protein</fullName>
    </recommendedName>
</protein>
<dbReference type="InterPro" id="IPR041694">
    <property type="entry name" value="ADH_N_2"/>
</dbReference>
<dbReference type="SUPFAM" id="SSF50129">
    <property type="entry name" value="GroES-like"/>
    <property type="match status" value="1"/>
</dbReference>
<dbReference type="InterPro" id="IPR011032">
    <property type="entry name" value="GroES-like_sf"/>
</dbReference>
<evidence type="ECO:0000259" key="2">
    <source>
        <dbReference type="SMART" id="SM00829"/>
    </source>
</evidence>
<dbReference type="Gene3D" id="3.40.50.720">
    <property type="entry name" value="NAD(P)-binding Rossmann-like Domain"/>
    <property type="match status" value="1"/>
</dbReference>
<dbReference type="FunFam" id="3.40.50.720:FF:000121">
    <property type="entry name" value="Prostaglandin reductase 2"/>
    <property type="match status" value="1"/>
</dbReference>
<proteinExistence type="predicted"/>
<dbReference type="PANTHER" id="PTHR43205">
    <property type="entry name" value="PROSTAGLANDIN REDUCTASE"/>
    <property type="match status" value="1"/>
</dbReference>
<dbReference type="InterPro" id="IPR045010">
    <property type="entry name" value="MDR_fam"/>
</dbReference>
<dbReference type="GO" id="GO:0016628">
    <property type="term" value="F:oxidoreductase activity, acting on the CH-CH group of donors, NAD or NADP as acceptor"/>
    <property type="evidence" value="ECO:0007669"/>
    <property type="project" value="InterPro"/>
</dbReference>
<keyword evidence="1" id="KW-0560">Oxidoreductase</keyword>
<dbReference type="AlphaFoldDB" id="A0A381TA45"/>
<reference evidence="3" key="1">
    <citation type="submission" date="2018-05" db="EMBL/GenBank/DDBJ databases">
        <authorList>
            <person name="Lanie J.A."/>
            <person name="Ng W.-L."/>
            <person name="Kazmierczak K.M."/>
            <person name="Andrzejewski T.M."/>
            <person name="Davidsen T.M."/>
            <person name="Wayne K.J."/>
            <person name="Tettelin H."/>
            <person name="Glass J.I."/>
            <person name="Rusch D."/>
            <person name="Podicherti R."/>
            <person name="Tsui H.-C.T."/>
            <person name="Winkler M.E."/>
        </authorList>
    </citation>
    <scope>NUCLEOTIDE SEQUENCE</scope>
</reference>
<dbReference type="SMART" id="SM00829">
    <property type="entry name" value="PKS_ER"/>
    <property type="match status" value="1"/>
</dbReference>
<evidence type="ECO:0000313" key="3">
    <source>
        <dbReference type="EMBL" id="SVA12609.1"/>
    </source>
</evidence>